<sequence length="214" mass="22934">MLPVLAGKDESAKGQPAGQVFWDTTAAGDQCNTTKLENDKTVSVVSEFRLIPKAADNGKDITCIIKHRAQKTDDIYKMKLAVQYPPTVSISGYDGQWYVGRSNVQLTCVANANPPPTSFEWTVASGQMPKTAQIIGNKLSVPKVDESINTTFACEAKNQLGSGQDRVTTLVTAEPPLGSSATSSIIGAINILVLAAVNAIGLLLFLRRRNRLSL</sequence>
<dbReference type="Pfam" id="PF08205">
    <property type="entry name" value="C2-set_2"/>
    <property type="match status" value="1"/>
</dbReference>
<dbReference type="GeneTree" id="ENSGT00940000165364"/>
<reference evidence="4" key="2">
    <citation type="submission" date="2025-09" db="UniProtKB">
        <authorList>
            <consortium name="Ensembl"/>
        </authorList>
    </citation>
    <scope>IDENTIFICATION</scope>
</reference>
<keyword evidence="2" id="KW-1133">Transmembrane helix</keyword>
<feature type="domain" description="Ig-like" evidence="3">
    <location>
        <begin position="86"/>
        <end position="172"/>
    </location>
</feature>
<organism evidence="4 5">
    <name type="scientific">Paramormyrops kingsleyae</name>
    <dbReference type="NCBI Taxonomy" id="1676925"/>
    <lineage>
        <taxon>Eukaryota</taxon>
        <taxon>Metazoa</taxon>
        <taxon>Chordata</taxon>
        <taxon>Craniata</taxon>
        <taxon>Vertebrata</taxon>
        <taxon>Euteleostomi</taxon>
        <taxon>Actinopterygii</taxon>
        <taxon>Neopterygii</taxon>
        <taxon>Teleostei</taxon>
        <taxon>Osteoglossocephala</taxon>
        <taxon>Osteoglossomorpha</taxon>
        <taxon>Osteoglossiformes</taxon>
        <taxon>Mormyridae</taxon>
        <taxon>Paramormyrops</taxon>
    </lineage>
</organism>
<dbReference type="SUPFAM" id="SSF48726">
    <property type="entry name" value="Immunoglobulin"/>
    <property type="match status" value="1"/>
</dbReference>
<dbReference type="InterPro" id="IPR052659">
    <property type="entry name" value="Nectin/PVR"/>
</dbReference>
<dbReference type="Ensembl" id="ENSPKIT00000012289.1">
    <property type="protein sequence ID" value="ENSPKIP00000031445.1"/>
    <property type="gene ID" value="ENSPKIG00000011932.1"/>
</dbReference>
<protein>
    <recommendedName>
        <fullName evidence="3">Ig-like domain-containing protein</fullName>
    </recommendedName>
</protein>
<proteinExistence type="predicted"/>
<dbReference type="AlphaFoldDB" id="A0A3B3SMC2"/>
<dbReference type="PROSITE" id="PS50835">
    <property type="entry name" value="IG_LIKE"/>
    <property type="match status" value="1"/>
</dbReference>
<evidence type="ECO:0000259" key="3">
    <source>
        <dbReference type="PROSITE" id="PS50835"/>
    </source>
</evidence>
<dbReference type="InterPro" id="IPR013783">
    <property type="entry name" value="Ig-like_fold"/>
</dbReference>
<evidence type="ECO:0000313" key="4">
    <source>
        <dbReference type="Ensembl" id="ENSPKIP00000031445.1"/>
    </source>
</evidence>
<dbReference type="Proteomes" id="UP000261540">
    <property type="component" value="Unplaced"/>
</dbReference>
<accession>A0A3B3SMC2</accession>
<evidence type="ECO:0000313" key="5">
    <source>
        <dbReference type="Proteomes" id="UP000261540"/>
    </source>
</evidence>
<dbReference type="InterPro" id="IPR036179">
    <property type="entry name" value="Ig-like_dom_sf"/>
</dbReference>
<dbReference type="PANTHER" id="PTHR47387">
    <property type="entry name" value="NECTIN-2"/>
    <property type="match status" value="1"/>
</dbReference>
<dbReference type="PANTHER" id="PTHR47387:SF1">
    <property type="entry name" value="NECTIN-2"/>
    <property type="match status" value="1"/>
</dbReference>
<dbReference type="InterPro" id="IPR013162">
    <property type="entry name" value="CD80_C2-set"/>
</dbReference>
<keyword evidence="5" id="KW-1185">Reference proteome</keyword>
<evidence type="ECO:0000256" key="1">
    <source>
        <dbReference type="ARBA" id="ARBA00023157"/>
    </source>
</evidence>
<feature type="transmembrane region" description="Helical" evidence="2">
    <location>
        <begin position="185"/>
        <end position="206"/>
    </location>
</feature>
<dbReference type="InterPro" id="IPR007110">
    <property type="entry name" value="Ig-like_dom"/>
</dbReference>
<evidence type="ECO:0000256" key="2">
    <source>
        <dbReference type="SAM" id="Phobius"/>
    </source>
</evidence>
<dbReference type="Gene3D" id="2.60.40.10">
    <property type="entry name" value="Immunoglobulins"/>
    <property type="match status" value="2"/>
</dbReference>
<dbReference type="STRING" id="1676925.ENSPKIP00000031445"/>
<dbReference type="Pfam" id="PF13927">
    <property type="entry name" value="Ig_3"/>
    <property type="match status" value="1"/>
</dbReference>
<keyword evidence="2" id="KW-0472">Membrane</keyword>
<reference evidence="4" key="1">
    <citation type="submission" date="2025-08" db="UniProtKB">
        <authorList>
            <consortium name="Ensembl"/>
        </authorList>
    </citation>
    <scope>IDENTIFICATION</scope>
</reference>
<keyword evidence="1" id="KW-1015">Disulfide bond</keyword>
<keyword evidence="2" id="KW-0812">Transmembrane</keyword>
<name>A0A3B3SMC2_9TELE</name>